<proteinExistence type="predicted"/>
<gene>
    <name evidence="1" type="ORF">EMCG_08972</name>
</gene>
<evidence type="ECO:0000313" key="2">
    <source>
        <dbReference type="Proteomes" id="UP000034164"/>
    </source>
</evidence>
<dbReference type="InterPro" id="IPR011009">
    <property type="entry name" value="Kinase-like_dom_sf"/>
</dbReference>
<organism evidence="1 2">
    <name type="scientific">[Emmonsia] crescens</name>
    <dbReference type="NCBI Taxonomy" id="73230"/>
    <lineage>
        <taxon>Eukaryota</taxon>
        <taxon>Fungi</taxon>
        <taxon>Dikarya</taxon>
        <taxon>Ascomycota</taxon>
        <taxon>Pezizomycotina</taxon>
        <taxon>Eurotiomycetes</taxon>
        <taxon>Eurotiomycetidae</taxon>
        <taxon>Onygenales</taxon>
        <taxon>Ajellomycetaceae</taxon>
        <taxon>Emergomyces</taxon>
    </lineage>
</organism>
<dbReference type="AlphaFoldDB" id="A0A0G2I426"/>
<accession>A0A0G2I426</accession>
<dbReference type="Gene3D" id="3.90.1200.10">
    <property type="match status" value="1"/>
</dbReference>
<comment type="caution">
    <text evidence="1">The sequence shown here is derived from an EMBL/GenBank/DDBJ whole genome shotgun (WGS) entry which is preliminary data.</text>
</comment>
<dbReference type="EMBL" id="LCZI01000693">
    <property type="protein sequence ID" value="KKZ65183.1"/>
    <property type="molecule type" value="Genomic_DNA"/>
</dbReference>
<dbReference type="SUPFAM" id="SSF56112">
    <property type="entry name" value="Protein kinase-like (PK-like)"/>
    <property type="match status" value="1"/>
</dbReference>
<dbReference type="OrthoDB" id="2906425at2759"/>
<name>A0A0G2I426_9EURO</name>
<dbReference type="Proteomes" id="UP000034164">
    <property type="component" value="Unassembled WGS sequence"/>
</dbReference>
<reference evidence="2" key="1">
    <citation type="journal article" date="2015" name="PLoS Genet.">
        <title>The dynamic genome and transcriptome of the human fungal pathogen Blastomyces and close relative Emmonsia.</title>
        <authorList>
            <person name="Munoz J.F."/>
            <person name="Gauthier G.M."/>
            <person name="Desjardins C.A."/>
            <person name="Gallo J.E."/>
            <person name="Holder J."/>
            <person name="Sullivan T.D."/>
            <person name="Marty A.J."/>
            <person name="Carmen J.C."/>
            <person name="Chen Z."/>
            <person name="Ding L."/>
            <person name="Gujja S."/>
            <person name="Magrini V."/>
            <person name="Misas E."/>
            <person name="Mitreva M."/>
            <person name="Priest M."/>
            <person name="Saif S."/>
            <person name="Whiston E.A."/>
            <person name="Young S."/>
            <person name="Zeng Q."/>
            <person name="Goldman W.E."/>
            <person name="Mardis E.R."/>
            <person name="Taylor J.W."/>
            <person name="McEwen J.G."/>
            <person name="Clay O.K."/>
            <person name="Klein B.S."/>
            <person name="Cuomo C.A."/>
        </authorList>
    </citation>
    <scope>NUCLEOTIDE SEQUENCE [LARGE SCALE GENOMIC DNA]</scope>
    <source>
        <strain evidence="2">UAMH 3008</strain>
    </source>
</reference>
<evidence type="ECO:0000313" key="1">
    <source>
        <dbReference type="EMBL" id="KKZ65183.1"/>
    </source>
</evidence>
<sequence>MQHGYEEHSRLRCNPARFHRFGQSYCRSLSSHQALKLSSLQGALDLHIAVDQESRYGIFWKLKIAFRFARELRTIYDNLRQLEQDPSDLLYSFLKLQSRSLFYRFRPSPKPRPRPLGTVSVNSTTGLYNSIGDKCQIHHSVSVEPFRHDLSDNSAVKFTHGDLHRSNILVTRSRPYRVLAIVDWELVWVVPFVLGGSKSAVHR</sequence>
<dbReference type="VEuPathDB" id="FungiDB:EMCG_08972"/>
<protein>
    <submittedName>
        <fullName evidence="1">Uncharacterized protein</fullName>
    </submittedName>
</protein>